<dbReference type="Proteomes" id="UP000094869">
    <property type="component" value="Unassembled WGS sequence"/>
</dbReference>
<evidence type="ECO:0000313" key="5">
    <source>
        <dbReference type="Proteomes" id="UP000094869"/>
    </source>
</evidence>
<name>A0A1E3UES9_9FIRM</name>
<reference evidence="2 4" key="2">
    <citation type="submission" date="2016-08" db="EMBL/GenBank/DDBJ databases">
        <authorList>
            <person name="Seilhamer J.J."/>
        </authorList>
    </citation>
    <scope>NUCLEOTIDE SEQUENCE [LARGE SCALE GENOMIC DNA]</scope>
    <source>
        <strain evidence="2 4">NML150140-1</strain>
    </source>
</reference>
<accession>A0A1E3UES9</accession>
<dbReference type="RefSeq" id="WP_069410838.1">
    <property type="nucleotide sequence ID" value="NZ_JAQCZP010000003.1"/>
</dbReference>
<evidence type="ECO:0000313" key="4">
    <source>
        <dbReference type="Proteomes" id="UP000094271"/>
    </source>
</evidence>
<organism evidence="2 4">
    <name type="scientific">Eisenbergiella tayi</name>
    <dbReference type="NCBI Taxonomy" id="1432052"/>
    <lineage>
        <taxon>Bacteria</taxon>
        <taxon>Bacillati</taxon>
        <taxon>Bacillota</taxon>
        <taxon>Clostridia</taxon>
        <taxon>Lachnospirales</taxon>
        <taxon>Lachnospiraceae</taxon>
        <taxon>Eisenbergiella</taxon>
    </lineage>
</organism>
<dbReference type="Proteomes" id="UP000094271">
    <property type="component" value="Unassembled WGS sequence"/>
</dbReference>
<evidence type="ECO:0000313" key="3">
    <source>
        <dbReference type="EMBL" id="ODR49809.1"/>
    </source>
</evidence>
<dbReference type="EMBL" id="MEHA01000021">
    <property type="protein sequence ID" value="ODR47037.1"/>
    <property type="molecule type" value="Genomic_DNA"/>
</dbReference>
<sequence>MKPYKREKKKTERRQEESKDVPVTVVAHTLSEEELLPVRHLAGQGQKPCIRSLHNTCPKD</sequence>
<evidence type="ECO:0000313" key="2">
    <source>
        <dbReference type="EMBL" id="ODR47037.1"/>
    </source>
</evidence>
<dbReference type="AlphaFoldDB" id="A0A1E3UES9"/>
<evidence type="ECO:0000256" key="1">
    <source>
        <dbReference type="SAM" id="MobiDB-lite"/>
    </source>
</evidence>
<feature type="compositionally biased region" description="Basic and acidic residues" evidence="1">
    <location>
        <begin position="9"/>
        <end position="20"/>
    </location>
</feature>
<proteinExistence type="predicted"/>
<gene>
    <name evidence="2" type="ORF">BEI59_23755</name>
    <name evidence="3" type="ORF">BEI63_22040</name>
</gene>
<comment type="caution">
    <text evidence="2">The sequence shown here is derived from an EMBL/GenBank/DDBJ whole genome shotgun (WGS) entry which is preliminary data.</text>
</comment>
<protein>
    <submittedName>
        <fullName evidence="2">Uncharacterized protein</fullName>
    </submittedName>
</protein>
<feature type="region of interest" description="Disordered" evidence="1">
    <location>
        <begin position="1"/>
        <end position="22"/>
    </location>
</feature>
<reference evidence="3 5" key="1">
    <citation type="submission" date="2016-08" db="EMBL/GenBank/DDBJ databases">
        <title>Characterization of Isolates of Eisenbergiella tayi Derived from Blood Cultures, Using Whole Genome Sequencing.</title>
        <authorList>
            <person name="Bernier A.-M."/>
            <person name="Burdz T."/>
            <person name="Wiebe D."/>
            <person name="Bernard K."/>
        </authorList>
    </citation>
    <scope>NUCLEOTIDE SEQUENCE [LARGE SCALE GENOMIC DNA]</scope>
    <source>
        <strain evidence="3 5">NML120146</strain>
    </source>
</reference>
<dbReference type="EMBL" id="MEHD01000036">
    <property type="protein sequence ID" value="ODR49809.1"/>
    <property type="molecule type" value="Genomic_DNA"/>
</dbReference>
<keyword evidence="5" id="KW-1185">Reference proteome</keyword>